<dbReference type="InParanoid" id="C5KL85"/>
<evidence type="ECO:0000313" key="2">
    <source>
        <dbReference type="EMBL" id="EER14758.1"/>
    </source>
</evidence>
<dbReference type="RefSeq" id="XP_002782962.1">
    <property type="nucleotide sequence ID" value="XM_002782916.1"/>
</dbReference>
<reference evidence="2 3" key="1">
    <citation type="submission" date="2008-07" db="EMBL/GenBank/DDBJ databases">
        <authorList>
            <person name="El-Sayed N."/>
            <person name="Caler E."/>
            <person name="Inman J."/>
            <person name="Amedeo P."/>
            <person name="Hass B."/>
            <person name="Wortman J."/>
        </authorList>
    </citation>
    <scope>NUCLEOTIDE SEQUENCE [LARGE SCALE GENOMIC DNA]</scope>
    <source>
        <strain evidence="3">ATCC 50983 / TXsc</strain>
    </source>
</reference>
<name>C5KL85_PERM5</name>
<keyword evidence="3" id="KW-1185">Reference proteome</keyword>
<dbReference type="Proteomes" id="UP000007800">
    <property type="component" value="Unassembled WGS sequence"/>
</dbReference>
<dbReference type="OrthoDB" id="426015at2759"/>
<gene>
    <name evidence="2" type="ORF">Pmar_PMAR015290</name>
</gene>
<evidence type="ECO:0000313" key="3">
    <source>
        <dbReference type="Proteomes" id="UP000007800"/>
    </source>
</evidence>
<dbReference type="OMA" id="MCHYFID"/>
<accession>C5KL85</accession>
<organism evidence="3">
    <name type="scientific">Perkinsus marinus (strain ATCC 50983 / TXsc)</name>
    <dbReference type="NCBI Taxonomy" id="423536"/>
    <lineage>
        <taxon>Eukaryota</taxon>
        <taxon>Sar</taxon>
        <taxon>Alveolata</taxon>
        <taxon>Perkinsozoa</taxon>
        <taxon>Perkinsea</taxon>
        <taxon>Perkinsida</taxon>
        <taxon>Perkinsidae</taxon>
        <taxon>Perkinsus</taxon>
    </lineage>
</organism>
<dbReference type="GeneID" id="9045945"/>
<feature type="region of interest" description="Disordered" evidence="1">
    <location>
        <begin position="156"/>
        <end position="182"/>
    </location>
</feature>
<dbReference type="EMBL" id="GG673921">
    <property type="protein sequence ID" value="EER14758.1"/>
    <property type="molecule type" value="Genomic_DNA"/>
</dbReference>
<evidence type="ECO:0000256" key="1">
    <source>
        <dbReference type="SAM" id="MobiDB-lite"/>
    </source>
</evidence>
<proteinExistence type="predicted"/>
<protein>
    <submittedName>
        <fullName evidence="2">Uncharacterized protein</fullName>
    </submittedName>
</protein>
<dbReference type="AlphaFoldDB" id="C5KL85"/>
<sequence length="182" mass="20160">MSLMLPIPARAPADPLRFKNSELNDELPSVPVCQQNSDNDCEDESPLDTRLFAAVCNARLNSGVPCGDSDDAASDSTMASLEGTKKVYFDEQVRFRFHNFPVKSADKSREDVDLTNDIKCFDGGSLYAVAGGCKPLWEFPTLHMLDKMVEWMTTPTAKVTPHRQRSRSHGSSEDMSSHGYIP</sequence>